<evidence type="ECO:0000313" key="1">
    <source>
        <dbReference type="EMBL" id="CAF4371546.1"/>
    </source>
</evidence>
<feature type="non-terminal residue" evidence="1">
    <location>
        <position position="1"/>
    </location>
</feature>
<reference evidence="1" key="1">
    <citation type="submission" date="2021-02" db="EMBL/GenBank/DDBJ databases">
        <authorList>
            <person name="Nowell W R."/>
        </authorList>
    </citation>
    <scope>NUCLEOTIDE SEQUENCE</scope>
</reference>
<dbReference type="Proteomes" id="UP000663836">
    <property type="component" value="Unassembled WGS sequence"/>
</dbReference>
<dbReference type="EMBL" id="CAJOBD010057449">
    <property type="protein sequence ID" value="CAF4371546.1"/>
    <property type="molecule type" value="Genomic_DNA"/>
</dbReference>
<sequence length="89" mass="9323">VCREAPRCGGGYCKPNYQSTRGYICICEGGAVKNEPCPFSPTCPIKDCGTQGICVETDGIITTPGGKPIFYVCSCKNGYISAGDCNGNI</sequence>
<proteinExistence type="predicted"/>
<dbReference type="AlphaFoldDB" id="A0A820MCJ1"/>
<name>A0A820MCJ1_9BILA</name>
<evidence type="ECO:0000313" key="2">
    <source>
        <dbReference type="Proteomes" id="UP000663836"/>
    </source>
</evidence>
<protein>
    <recommendedName>
        <fullName evidence="3">EGF-like domain-containing protein</fullName>
    </recommendedName>
</protein>
<evidence type="ECO:0008006" key="3">
    <source>
        <dbReference type="Google" id="ProtNLM"/>
    </source>
</evidence>
<gene>
    <name evidence="1" type="ORF">JBS370_LOCUS42552</name>
</gene>
<organism evidence="1 2">
    <name type="scientific">Rotaria sordida</name>
    <dbReference type="NCBI Taxonomy" id="392033"/>
    <lineage>
        <taxon>Eukaryota</taxon>
        <taxon>Metazoa</taxon>
        <taxon>Spiralia</taxon>
        <taxon>Gnathifera</taxon>
        <taxon>Rotifera</taxon>
        <taxon>Eurotatoria</taxon>
        <taxon>Bdelloidea</taxon>
        <taxon>Philodinida</taxon>
        <taxon>Philodinidae</taxon>
        <taxon>Rotaria</taxon>
    </lineage>
</organism>
<comment type="caution">
    <text evidence="1">The sequence shown here is derived from an EMBL/GenBank/DDBJ whole genome shotgun (WGS) entry which is preliminary data.</text>
</comment>
<accession>A0A820MCJ1</accession>